<dbReference type="EMBL" id="KN838571">
    <property type="protein sequence ID" value="KIK04254.1"/>
    <property type="molecule type" value="Genomic_DNA"/>
</dbReference>
<protein>
    <recommendedName>
        <fullName evidence="8">ER membrane protein complex subunit 7 beta-sandwich domain-containing protein</fullName>
    </recommendedName>
</protein>
<evidence type="ECO:0000259" key="8">
    <source>
        <dbReference type="Pfam" id="PF09430"/>
    </source>
</evidence>
<keyword evidence="4" id="KW-1133">Transmembrane helix</keyword>
<sequence>MLRALLFLSCLAVVHALDIHGKVAWNGACPDIKSLGHSKAVLDDGRMSGSVTHTGDFLIPSVPPGTYLLSIITHDYTFDQVRIDVFNSTPSPEARPYVPGTPFSPPSTVLLPYPIVFVPRQKSSYFVPPESFNLVAMLSNPMMLMMVFGGGMMLAMPYLVKNLDPESLEEFKEQQARLAGVQNAMASGDLKSGLSALMAGTEEAQPTHPTPPTSNKPAGSSKGRSSKKGKR</sequence>
<dbReference type="PANTHER" id="PTHR13605">
    <property type="entry name" value="ER MEMBRANE PROTEIN COMPLEX SUBUNIT 7"/>
    <property type="match status" value="1"/>
</dbReference>
<evidence type="ECO:0000256" key="7">
    <source>
        <dbReference type="SAM" id="SignalP"/>
    </source>
</evidence>
<dbReference type="GO" id="GO:0072546">
    <property type="term" value="C:EMC complex"/>
    <property type="evidence" value="ECO:0007669"/>
    <property type="project" value="TreeGrafter"/>
</dbReference>
<evidence type="ECO:0000256" key="3">
    <source>
        <dbReference type="ARBA" id="ARBA00022729"/>
    </source>
</evidence>
<organism evidence="9 10">
    <name type="scientific">Laccaria amethystina LaAM-08-1</name>
    <dbReference type="NCBI Taxonomy" id="1095629"/>
    <lineage>
        <taxon>Eukaryota</taxon>
        <taxon>Fungi</taxon>
        <taxon>Dikarya</taxon>
        <taxon>Basidiomycota</taxon>
        <taxon>Agaricomycotina</taxon>
        <taxon>Agaricomycetes</taxon>
        <taxon>Agaricomycetidae</taxon>
        <taxon>Agaricales</taxon>
        <taxon>Agaricineae</taxon>
        <taxon>Hydnangiaceae</taxon>
        <taxon>Laccaria</taxon>
    </lineage>
</organism>
<dbReference type="Pfam" id="PF09430">
    <property type="entry name" value="EMC7_beta-sandw"/>
    <property type="match status" value="1"/>
</dbReference>
<feature type="signal peptide" evidence="7">
    <location>
        <begin position="1"/>
        <end position="16"/>
    </location>
</feature>
<proteinExistence type="predicted"/>
<feature type="region of interest" description="Disordered" evidence="6">
    <location>
        <begin position="192"/>
        <end position="231"/>
    </location>
</feature>
<reference evidence="10" key="2">
    <citation type="submission" date="2015-01" db="EMBL/GenBank/DDBJ databases">
        <title>Evolutionary Origins and Diversification of the Mycorrhizal Mutualists.</title>
        <authorList>
            <consortium name="DOE Joint Genome Institute"/>
            <consortium name="Mycorrhizal Genomics Consortium"/>
            <person name="Kohler A."/>
            <person name="Kuo A."/>
            <person name="Nagy L.G."/>
            <person name="Floudas D."/>
            <person name="Copeland A."/>
            <person name="Barry K.W."/>
            <person name="Cichocki N."/>
            <person name="Veneault-Fourrey C."/>
            <person name="LaButti K."/>
            <person name="Lindquist E.A."/>
            <person name="Lipzen A."/>
            <person name="Lundell T."/>
            <person name="Morin E."/>
            <person name="Murat C."/>
            <person name="Riley R."/>
            <person name="Ohm R."/>
            <person name="Sun H."/>
            <person name="Tunlid A."/>
            <person name="Henrissat B."/>
            <person name="Grigoriev I.V."/>
            <person name="Hibbett D.S."/>
            <person name="Martin F."/>
        </authorList>
    </citation>
    <scope>NUCLEOTIDE SEQUENCE [LARGE SCALE GENOMIC DNA]</scope>
    <source>
        <strain evidence="10">LaAM-08-1</strain>
    </source>
</reference>
<dbReference type="OrthoDB" id="27095at2759"/>
<dbReference type="STRING" id="1095629.A0A0C9XRD4"/>
<dbReference type="InterPro" id="IPR039163">
    <property type="entry name" value="EMC7"/>
</dbReference>
<gene>
    <name evidence="9" type="ORF">K443DRAFT_676016</name>
</gene>
<dbReference type="InterPro" id="IPR019008">
    <property type="entry name" value="Beta_sandwich_EMC7"/>
</dbReference>
<keyword evidence="5" id="KW-0472">Membrane</keyword>
<evidence type="ECO:0000256" key="5">
    <source>
        <dbReference type="ARBA" id="ARBA00023136"/>
    </source>
</evidence>
<reference evidence="9 10" key="1">
    <citation type="submission" date="2014-04" db="EMBL/GenBank/DDBJ databases">
        <authorList>
            <consortium name="DOE Joint Genome Institute"/>
            <person name="Kuo A."/>
            <person name="Kohler A."/>
            <person name="Nagy L.G."/>
            <person name="Floudas D."/>
            <person name="Copeland A."/>
            <person name="Barry K.W."/>
            <person name="Cichocki N."/>
            <person name="Veneault-Fourrey C."/>
            <person name="LaButti K."/>
            <person name="Lindquist E.A."/>
            <person name="Lipzen A."/>
            <person name="Lundell T."/>
            <person name="Morin E."/>
            <person name="Murat C."/>
            <person name="Sun H."/>
            <person name="Tunlid A."/>
            <person name="Henrissat B."/>
            <person name="Grigoriev I.V."/>
            <person name="Hibbett D.S."/>
            <person name="Martin F."/>
            <person name="Nordberg H.P."/>
            <person name="Cantor M.N."/>
            <person name="Hua S.X."/>
        </authorList>
    </citation>
    <scope>NUCLEOTIDE SEQUENCE [LARGE SCALE GENOMIC DNA]</scope>
    <source>
        <strain evidence="9 10">LaAM-08-1</strain>
    </source>
</reference>
<evidence type="ECO:0000313" key="10">
    <source>
        <dbReference type="Proteomes" id="UP000054477"/>
    </source>
</evidence>
<feature type="domain" description="ER membrane protein complex subunit 7 beta-sandwich" evidence="8">
    <location>
        <begin position="39"/>
        <end position="145"/>
    </location>
</feature>
<comment type="subcellular location">
    <subcellularLocation>
        <location evidence="1">Membrane</location>
        <topology evidence="1">Single-pass membrane protein</topology>
    </subcellularLocation>
</comment>
<keyword evidence="2" id="KW-0812">Transmembrane</keyword>
<dbReference type="Proteomes" id="UP000054477">
    <property type="component" value="Unassembled WGS sequence"/>
</dbReference>
<keyword evidence="10" id="KW-1185">Reference proteome</keyword>
<evidence type="ECO:0000256" key="4">
    <source>
        <dbReference type="ARBA" id="ARBA00022989"/>
    </source>
</evidence>
<keyword evidence="3 7" id="KW-0732">Signal</keyword>
<accession>A0A0C9XRD4</accession>
<evidence type="ECO:0000313" key="9">
    <source>
        <dbReference type="EMBL" id="KIK04254.1"/>
    </source>
</evidence>
<name>A0A0C9XRD4_9AGAR</name>
<evidence type="ECO:0000256" key="6">
    <source>
        <dbReference type="SAM" id="MobiDB-lite"/>
    </source>
</evidence>
<evidence type="ECO:0000256" key="1">
    <source>
        <dbReference type="ARBA" id="ARBA00004167"/>
    </source>
</evidence>
<feature type="chain" id="PRO_5002205921" description="ER membrane protein complex subunit 7 beta-sandwich domain-containing protein" evidence="7">
    <location>
        <begin position="17"/>
        <end position="231"/>
    </location>
</feature>
<dbReference type="PANTHER" id="PTHR13605:SF4">
    <property type="entry name" value="ER MEMBRANE PROTEIN COMPLEX SUBUNIT 7"/>
    <property type="match status" value="1"/>
</dbReference>
<dbReference type="AlphaFoldDB" id="A0A0C9XRD4"/>
<dbReference type="HOGENOM" id="CLU_073620_3_0_1"/>
<evidence type="ECO:0000256" key="2">
    <source>
        <dbReference type="ARBA" id="ARBA00022692"/>
    </source>
</evidence>